<evidence type="ECO:0000256" key="1">
    <source>
        <dbReference type="SAM" id="Phobius"/>
    </source>
</evidence>
<dbReference type="InParanoid" id="I7LU94"/>
<dbReference type="RefSeq" id="XP_001011095.1">
    <property type="nucleotide sequence ID" value="XM_001011095.1"/>
</dbReference>
<sequence>MHCFKKPLIGLIISILTYLIIFFESEEEKYLKLPIDSRLRKLNYPIQRHHIITDDNFNITVFRLGKKGSYQFNQGKPVVFVPQFLNCIDSYVLNEEHLSPALVLANYGFDVWLMSTRGGDYSPNDGKGSDFSFHEYGYYDLSKTFEYIYLFNPQNISAIGHSQGGNTILVGLAERRLKNAHKMIIYGGGIYGQHAQGLFPLLINSPFVEILSKFTDKINIGPSRFLFYLTKHFHFVSRLFFHYVIDTLESDMNVNYLYRFAKRSPQPTTIQNILHYKQMFVNGVFRRFDYGPEKNLQKYGQLEAPLYNLNQIQESIHLIYGTHDVLVRQPDAQKFYQELKKTQAKNVTISEYPQMGHISFILDKRAQFLKEIISIIEDD</sequence>
<feature type="domain" description="Partial AB-hydrolase lipase" evidence="3">
    <location>
        <begin position="39"/>
        <end position="81"/>
    </location>
</feature>
<dbReference type="GO" id="GO:0006629">
    <property type="term" value="P:lipid metabolic process"/>
    <property type="evidence" value="ECO:0007669"/>
    <property type="project" value="InterPro"/>
</dbReference>
<protein>
    <submittedName>
        <fullName evidence="4">Ab-hydrolase associated lipase region family protein</fullName>
    </submittedName>
</protein>
<dbReference type="EMBL" id="GG662793">
    <property type="protein sequence ID" value="EAR90850.1"/>
    <property type="molecule type" value="Genomic_DNA"/>
</dbReference>
<dbReference type="HOGENOM" id="CLU_010974_1_1_1"/>
<evidence type="ECO:0000313" key="5">
    <source>
        <dbReference type="Proteomes" id="UP000009168"/>
    </source>
</evidence>
<keyword evidence="1" id="KW-1133">Transmembrane helix</keyword>
<feature type="domain" description="Dienelactone hydrolase" evidence="2">
    <location>
        <begin position="299"/>
        <end position="366"/>
    </location>
</feature>
<dbReference type="GeneID" id="7827520"/>
<dbReference type="InterPro" id="IPR029058">
    <property type="entry name" value="AB_hydrolase_fold"/>
</dbReference>
<feature type="transmembrane region" description="Helical" evidence="1">
    <location>
        <begin position="7"/>
        <end position="23"/>
    </location>
</feature>
<name>I7LU94_TETTS</name>
<dbReference type="STRING" id="312017.I7LU94"/>
<dbReference type="eggNOG" id="KOG2624">
    <property type="taxonomic scope" value="Eukaryota"/>
</dbReference>
<keyword evidence="5" id="KW-1185">Reference proteome</keyword>
<dbReference type="KEGG" id="tet:TTHERM_00143560"/>
<gene>
    <name evidence="4" type="ORF">TTHERM_00143560</name>
</gene>
<dbReference type="SUPFAM" id="SSF53474">
    <property type="entry name" value="alpha/beta-Hydrolases"/>
    <property type="match status" value="1"/>
</dbReference>
<evidence type="ECO:0000259" key="2">
    <source>
        <dbReference type="Pfam" id="PF01738"/>
    </source>
</evidence>
<dbReference type="InterPro" id="IPR002925">
    <property type="entry name" value="Dienelactn_hydro"/>
</dbReference>
<dbReference type="Proteomes" id="UP000009168">
    <property type="component" value="Unassembled WGS sequence"/>
</dbReference>
<dbReference type="PANTHER" id="PTHR11005">
    <property type="entry name" value="LYSOSOMAL ACID LIPASE-RELATED"/>
    <property type="match status" value="1"/>
</dbReference>
<proteinExistence type="predicted"/>
<dbReference type="AlphaFoldDB" id="I7LU94"/>
<dbReference type="InterPro" id="IPR006693">
    <property type="entry name" value="AB_hydrolase_lipase"/>
</dbReference>
<dbReference type="OrthoDB" id="9974421at2759"/>
<evidence type="ECO:0000259" key="3">
    <source>
        <dbReference type="Pfam" id="PF04083"/>
    </source>
</evidence>
<dbReference type="Gene3D" id="3.40.50.1820">
    <property type="entry name" value="alpha/beta hydrolase"/>
    <property type="match status" value="1"/>
</dbReference>
<dbReference type="GO" id="GO:0016787">
    <property type="term" value="F:hydrolase activity"/>
    <property type="evidence" value="ECO:0007669"/>
    <property type="project" value="InterPro"/>
</dbReference>
<keyword evidence="1" id="KW-0472">Membrane</keyword>
<dbReference type="Pfam" id="PF04083">
    <property type="entry name" value="Abhydro_lipase"/>
    <property type="match status" value="1"/>
</dbReference>
<accession>I7LU94</accession>
<organism evidence="4 5">
    <name type="scientific">Tetrahymena thermophila (strain SB210)</name>
    <dbReference type="NCBI Taxonomy" id="312017"/>
    <lineage>
        <taxon>Eukaryota</taxon>
        <taxon>Sar</taxon>
        <taxon>Alveolata</taxon>
        <taxon>Ciliophora</taxon>
        <taxon>Intramacronucleata</taxon>
        <taxon>Oligohymenophorea</taxon>
        <taxon>Hymenostomatida</taxon>
        <taxon>Tetrahymenina</taxon>
        <taxon>Tetrahymenidae</taxon>
        <taxon>Tetrahymena</taxon>
    </lineage>
</organism>
<evidence type="ECO:0000313" key="4">
    <source>
        <dbReference type="EMBL" id="EAR90850.1"/>
    </source>
</evidence>
<keyword evidence="1" id="KW-0812">Transmembrane</keyword>
<reference evidence="5" key="1">
    <citation type="journal article" date="2006" name="PLoS Biol.">
        <title>Macronuclear genome sequence of the ciliate Tetrahymena thermophila, a model eukaryote.</title>
        <authorList>
            <person name="Eisen J.A."/>
            <person name="Coyne R.S."/>
            <person name="Wu M."/>
            <person name="Wu D."/>
            <person name="Thiagarajan M."/>
            <person name="Wortman J.R."/>
            <person name="Badger J.H."/>
            <person name="Ren Q."/>
            <person name="Amedeo P."/>
            <person name="Jones K.M."/>
            <person name="Tallon L.J."/>
            <person name="Delcher A.L."/>
            <person name="Salzberg S.L."/>
            <person name="Silva J.C."/>
            <person name="Haas B.J."/>
            <person name="Majoros W.H."/>
            <person name="Farzad M."/>
            <person name="Carlton J.M."/>
            <person name="Smith R.K. Jr."/>
            <person name="Garg J."/>
            <person name="Pearlman R.E."/>
            <person name="Karrer K.M."/>
            <person name="Sun L."/>
            <person name="Manning G."/>
            <person name="Elde N.C."/>
            <person name="Turkewitz A.P."/>
            <person name="Asai D.J."/>
            <person name="Wilkes D.E."/>
            <person name="Wang Y."/>
            <person name="Cai H."/>
            <person name="Collins K."/>
            <person name="Stewart B.A."/>
            <person name="Lee S.R."/>
            <person name="Wilamowska K."/>
            <person name="Weinberg Z."/>
            <person name="Ruzzo W.L."/>
            <person name="Wloga D."/>
            <person name="Gaertig J."/>
            <person name="Frankel J."/>
            <person name="Tsao C.-C."/>
            <person name="Gorovsky M.A."/>
            <person name="Keeling P.J."/>
            <person name="Waller R.F."/>
            <person name="Patron N.J."/>
            <person name="Cherry J.M."/>
            <person name="Stover N.A."/>
            <person name="Krieger C.J."/>
            <person name="del Toro C."/>
            <person name="Ryder H.F."/>
            <person name="Williamson S.C."/>
            <person name="Barbeau R.A."/>
            <person name="Hamilton E.P."/>
            <person name="Orias E."/>
        </authorList>
    </citation>
    <scope>NUCLEOTIDE SEQUENCE [LARGE SCALE GENOMIC DNA]</scope>
    <source>
        <strain evidence="5">SB210</strain>
    </source>
</reference>
<dbReference type="Pfam" id="PF01738">
    <property type="entry name" value="DLH"/>
    <property type="match status" value="1"/>
</dbReference>